<evidence type="ECO:0000259" key="2">
    <source>
        <dbReference type="Pfam" id="PF13360"/>
    </source>
</evidence>
<comment type="caution">
    <text evidence="3">The sequence shown here is derived from an EMBL/GenBank/DDBJ whole genome shotgun (WGS) entry which is preliminary data.</text>
</comment>
<dbReference type="EMBL" id="BNJF01000002">
    <property type="protein sequence ID" value="GHO46835.1"/>
    <property type="molecule type" value="Genomic_DNA"/>
</dbReference>
<dbReference type="InterPro" id="IPR002372">
    <property type="entry name" value="PQQ_rpt_dom"/>
</dbReference>
<organism evidence="3 4">
    <name type="scientific">Ktedonospora formicarum</name>
    <dbReference type="NCBI Taxonomy" id="2778364"/>
    <lineage>
        <taxon>Bacteria</taxon>
        <taxon>Bacillati</taxon>
        <taxon>Chloroflexota</taxon>
        <taxon>Ktedonobacteria</taxon>
        <taxon>Ktedonobacterales</taxon>
        <taxon>Ktedonobacteraceae</taxon>
        <taxon>Ktedonospora</taxon>
    </lineage>
</organism>
<evidence type="ECO:0000313" key="4">
    <source>
        <dbReference type="Proteomes" id="UP000612362"/>
    </source>
</evidence>
<dbReference type="SUPFAM" id="SSF50998">
    <property type="entry name" value="Quinoprotein alcohol dehydrogenase-like"/>
    <property type="match status" value="1"/>
</dbReference>
<dbReference type="InterPro" id="IPR011047">
    <property type="entry name" value="Quinoprotein_ADH-like_sf"/>
</dbReference>
<dbReference type="PANTHER" id="PTHR34512:SF30">
    <property type="entry name" value="OUTER MEMBRANE PROTEIN ASSEMBLY FACTOR BAMB"/>
    <property type="match status" value="1"/>
</dbReference>
<feature type="transmembrane region" description="Helical" evidence="1">
    <location>
        <begin position="116"/>
        <end position="137"/>
    </location>
</feature>
<dbReference type="Pfam" id="PF13360">
    <property type="entry name" value="PQQ_2"/>
    <property type="match status" value="1"/>
</dbReference>
<keyword evidence="1" id="KW-0472">Membrane</keyword>
<dbReference type="AlphaFoldDB" id="A0A8J3MVT2"/>
<reference evidence="3" key="1">
    <citation type="submission" date="2020-10" db="EMBL/GenBank/DDBJ databases">
        <title>Taxonomic study of unclassified bacteria belonging to the class Ktedonobacteria.</title>
        <authorList>
            <person name="Yabe S."/>
            <person name="Wang C.M."/>
            <person name="Zheng Y."/>
            <person name="Sakai Y."/>
            <person name="Cavaletti L."/>
            <person name="Monciardini P."/>
            <person name="Donadio S."/>
        </authorList>
    </citation>
    <scope>NUCLEOTIDE SEQUENCE</scope>
    <source>
        <strain evidence="3">SOSP1-1</strain>
    </source>
</reference>
<protein>
    <recommendedName>
        <fullName evidence="2">Pyrrolo-quinoline quinone repeat domain-containing protein</fullName>
    </recommendedName>
</protein>
<keyword evidence="1" id="KW-1133">Transmembrane helix</keyword>
<sequence length="523" mass="58121">MNNHDERFQPELIEEQINSLSRVEFSTPDSRMTQDLRRVYTKYSNAGERVWERLARHIATTNDDVEIIALDGAAGHEENTKSGILQGPRDRYGDVVKQMKPVSLTLFPSRRNVPSWLTTLAAVLVVGILISSLLTVLQMMRADQTGTSPVATVHGIYIFKKDGIDKLDLKTHKILWHVTRAYHASEGDLDPTNVTKACVLGNNLYMFDEINKVTAINTQTGQVRWSREITNNGARRYTCLTLYKSLLFVAGDSYVNPGPRVYGLDSASGEVKISYVPINKRFLINGIDGDTLTFTTNVDQVGEVVYAANLTDGKILWRMPMVQPENTYEDYPARVIDGVVYQSFRSKDRKSSPSDFLYAFDGNTGKLLWKYFMHSDGVRSASLSGDTLICADYAGNVFSLNVRTGALAWQQSYNASITRNGLITQTTSDVLYLSASRSTKDRPQQYMVALNAKSGNVLWETGIPGYSFGDSNRVANVNGVVYSIVWSNSYIGGRPSVLAITAIRASDGKLLWKLPVDNGIILA</sequence>
<dbReference type="InterPro" id="IPR018391">
    <property type="entry name" value="PQQ_b-propeller_rpt"/>
</dbReference>
<keyword evidence="1" id="KW-0812">Transmembrane</keyword>
<feature type="domain" description="Pyrrolo-quinoline quinone repeat" evidence="2">
    <location>
        <begin position="303"/>
        <end position="478"/>
    </location>
</feature>
<dbReference type="InterPro" id="IPR015943">
    <property type="entry name" value="WD40/YVTN_repeat-like_dom_sf"/>
</dbReference>
<name>A0A8J3MVT2_9CHLR</name>
<dbReference type="Gene3D" id="2.130.10.10">
    <property type="entry name" value="YVTN repeat-like/Quinoprotein amine dehydrogenase"/>
    <property type="match status" value="2"/>
</dbReference>
<gene>
    <name evidence="3" type="ORF">KSX_49980</name>
</gene>
<dbReference type="Proteomes" id="UP000612362">
    <property type="component" value="Unassembled WGS sequence"/>
</dbReference>
<dbReference type="SMART" id="SM00564">
    <property type="entry name" value="PQQ"/>
    <property type="match status" value="5"/>
</dbReference>
<dbReference type="RefSeq" id="WP_220196187.1">
    <property type="nucleotide sequence ID" value="NZ_BNJF01000002.1"/>
</dbReference>
<dbReference type="PANTHER" id="PTHR34512">
    <property type="entry name" value="CELL SURFACE PROTEIN"/>
    <property type="match status" value="1"/>
</dbReference>
<proteinExistence type="predicted"/>
<evidence type="ECO:0000313" key="3">
    <source>
        <dbReference type="EMBL" id="GHO46835.1"/>
    </source>
</evidence>
<evidence type="ECO:0000256" key="1">
    <source>
        <dbReference type="SAM" id="Phobius"/>
    </source>
</evidence>
<keyword evidence="4" id="KW-1185">Reference proteome</keyword>
<accession>A0A8J3MVT2</accession>